<feature type="domain" description="CdiI C-terminal" evidence="1">
    <location>
        <begin position="35"/>
        <end position="136"/>
    </location>
</feature>
<gene>
    <name evidence="2" type="ORF">B8X00_03830</name>
</gene>
<comment type="caution">
    <text evidence="2">The sequence shown here is derived from an EMBL/GenBank/DDBJ whole genome shotgun (WGS) entry which is preliminary data.</text>
</comment>
<sequence length="146" mass="17398">MFDLFLEKSDNFYDEDGYWGKIIINDFNERFFSNTTFFDKASYQKQWRHAAELLLKKKKSYFLVSVGNPITSNFFMSWPCYLQGDIVYLQNKMILADQHPLDKIISNEADLGDLRFTNEDDQKISTWETDIQSFVNFKDKINKIQE</sequence>
<dbReference type="InterPro" id="IPR040509">
    <property type="entry name" value="CdiI_C"/>
</dbReference>
<dbReference type="OrthoDB" id="7283523at2"/>
<dbReference type="Pfam" id="PF18228">
    <property type="entry name" value="CdiI_N"/>
    <property type="match status" value="1"/>
</dbReference>
<organism evidence="2 3">
    <name type="scientific">Acetobacter fabarum</name>
    <dbReference type="NCBI Taxonomy" id="483199"/>
    <lineage>
        <taxon>Bacteria</taxon>
        <taxon>Pseudomonadati</taxon>
        <taxon>Pseudomonadota</taxon>
        <taxon>Alphaproteobacteria</taxon>
        <taxon>Acetobacterales</taxon>
        <taxon>Acetobacteraceae</taxon>
        <taxon>Acetobacter</taxon>
    </lineage>
</organism>
<dbReference type="Gene3D" id="3.30.2450.20">
    <property type="match status" value="1"/>
</dbReference>
<dbReference type="CDD" id="cd20699">
    <property type="entry name" value="CdiI_ECL-like"/>
    <property type="match status" value="1"/>
</dbReference>
<dbReference type="RefSeq" id="WP_095349269.1">
    <property type="nucleotide sequence ID" value="NZ_JBDNMF010000024.1"/>
</dbReference>
<dbReference type="InterPro" id="IPR053755">
    <property type="entry name" value="CDI_immunity_sf"/>
</dbReference>
<reference evidence="2 3" key="1">
    <citation type="submission" date="2017-04" db="EMBL/GenBank/DDBJ databases">
        <title>Kefir bacterial isolates.</title>
        <authorList>
            <person name="Kim Y."/>
            <person name="Blasche S."/>
            <person name="Patil K.R."/>
        </authorList>
    </citation>
    <scope>NUCLEOTIDE SEQUENCE [LARGE SCALE GENOMIC DNA]</scope>
    <source>
        <strain evidence="2 3">KR</strain>
    </source>
</reference>
<evidence type="ECO:0000259" key="1">
    <source>
        <dbReference type="Pfam" id="PF18228"/>
    </source>
</evidence>
<dbReference type="AlphaFoldDB" id="A0A269Y1K8"/>
<name>A0A269Y1K8_9PROT</name>
<evidence type="ECO:0000313" key="3">
    <source>
        <dbReference type="Proteomes" id="UP000216151"/>
    </source>
</evidence>
<accession>A0A269Y1K8</accession>
<keyword evidence="3" id="KW-1185">Reference proteome</keyword>
<protein>
    <recommendedName>
        <fullName evidence="1">CdiI C-terminal domain-containing protein</fullName>
    </recommendedName>
</protein>
<evidence type="ECO:0000313" key="2">
    <source>
        <dbReference type="EMBL" id="PAK79011.1"/>
    </source>
</evidence>
<proteinExistence type="predicted"/>
<dbReference type="Proteomes" id="UP000216151">
    <property type="component" value="Unassembled WGS sequence"/>
</dbReference>
<dbReference type="EMBL" id="NCXK01000002">
    <property type="protein sequence ID" value="PAK79011.1"/>
    <property type="molecule type" value="Genomic_DNA"/>
</dbReference>